<organism evidence="1 2">
    <name type="scientific">Fusarium decemcellulare</name>
    <dbReference type="NCBI Taxonomy" id="57161"/>
    <lineage>
        <taxon>Eukaryota</taxon>
        <taxon>Fungi</taxon>
        <taxon>Dikarya</taxon>
        <taxon>Ascomycota</taxon>
        <taxon>Pezizomycotina</taxon>
        <taxon>Sordariomycetes</taxon>
        <taxon>Hypocreomycetidae</taxon>
        <taxon>Hypocreales</taxon>
        <taxon>Nectriaceae</taxon>
        <taxon>Fusarium</taxon>
        <taxon>Fusarium decemcellulare species complex</taxon>
    </lineage>
</organism>
<reference evidence="1" key="1">
    <citation type="submission" date="2022-08" db="EMBL/GenBank/DDBJ databases">
        <title>Genome Sequence of Fusarium decemcellulare.</title>
        <authorList>
            <person name="Buettner E."/>
        </authorList>
    </citation>
    <scope>NUCLEOTIDE SEQUENCE</scope>
    <source>
        <strain evidence="1">Babe19</strain>
    </source>
</reference>
<comment type="caution">
    <text evidence="1">The sequence shown here is derived from an EMBL/GenBank/DDBJ whole genome shotgun (WGS) entry which is preliminary data.</text>
</comment>
<dbReference type="Proteomes" id="UP001148629">
    <property type="component" value="Unassembled WGS sequence"/>
</dbReference>
<name>A0ACC1SV52_9HYPO</name>
<evidence type="ECO:0000313" key="1">
    <source>
        <dbReference type="EMBL" id="KAJ3547159.1"/>
    </source>
</evidence>
<dbReference type="EMBL" id="JANRMS010000088">
    <property type="protein sequence ID" value="KAJ3547159.1"/>
    <property type="molecule type" value="Genomic_DNA"/>
</dbReference>
<accession>A0ACC1SV52</accession>
<protein>
    <submittedName>
        <fullName evidence="1">Uncharacterized protein</fullName>
    </submittedName>
</protein>
<gene>
    <name evidence="1" type="ORF">NM208_g1658</name>
</gene>
<evidence type="ECO:0000313" key="2">
    <source>
        <dbReference type="Proteomes" id="UP001148629"/>
    </source>
</evidence>
<keyword evidence="2" id="KW-1185">Reference proteome</keyword>
<proteinExistence type="predicted"/>
<sequence>MPEINKKPHSNGIQYANFDGANGQGTADLFGLSNAVVVPVGSGNRVITSGTIGMRADETVPQGLDEEVEQAFKNIEEALGAAGLSQDLWKKVYKLKIYVVEKDRDIIFEAANRVSKRLLGHTKPAISAVVVPAILHPDARLELEIEALLPHCSKL</sequence>